<reference evidence="1 2" key="1">
    <citation type="journal article" date="2013" name="Genome Announc.">
        <title>Genome Sequence of Novosphingobium lindaniclasticum LE124T, Isolated from a Hexachlorocyclohexane Dumpsite.</title>
        <authorList>
            <person name="Saxena A."/>
            <person name="Nayyar N."/>
            <person name="Sangwan N."/>
            <person name="Kumari R."/>
            <person name="Khurana J.P."/>
            <person name="Lal R."/>
        </authorList>
    </citation>
    <scope>NUCLEOTIDE SEQUENCE [LARGE SCALE GENOMIC DNA]</scope>
    <source>
        <strain evidence="1 2">LE124</strain>
    </source>
</reference>
<dbReference type="AlphaFoldDB" id="T0JD84"/>
<gene>
    <name evidence="1" type="ORF">L284_00465</name>
</gene>
<dbReference type="eggNOG" id="ENOG5031CBH">
    <property type="taxonomic scope" value="Bacteria"/>
</dbReference>
<comment type="caution">
    <text evidence="1">The sequence shown here is derived from an EMBL/GenBank/DDBJ whole genome shotgun (WGS) entry which is preliminary data.</text>
</comment>
<dbReference type="Proteomes" id="UP000015527">
    <property type="component" value="Unassembled WGS sequence"/>
</dbReference>
<evidence type="ECO:0000313" key="2">
    <source>
        <dbReference type="Proteomes" id="UP000015527"/>
    </source>
</evidence>
<keyword evidence="2" id="KW-1185">Reference proteome</keyword>
<protein>
    <submittedName>
        <fullName evidence="1">Uncharacterized protein</fullName>
    </submittedName>
</protein>
<dbReference type="PATRIC" id="fig|1096930.3.peg.96"/>
<sequence length="95" mass="10404">MARTFVADYLEAAGREDLSTLVRRGAGDDFAEVVIAGNLLSTHMQVLHRYEEALAQYADPGFWDEATPGGALALHDNGQMARNVLAGRPAFFHRD</sequence>
<name>T0JD84_9SPHN</name>
<accession>T0JD84</accession>
<dbReference type="EMBL" id="ATHL01000001">
    <property type="protein sequence ID" value="EQB19794.1"/>
    <property type="molecule type" value="Genomic_DNA"/>
</dbReference>
<proteinExistence type="predicted"/>
<organism evidence="1 2">
    <name type="scientific">Novosphingobium lindaniclasticum LE124</name>
    <dbReference type="NCBI Taxonomy" id="1096930"/>
    <lineage>
        <taxon>Bacteria</taxon>
        <taxon>Pseudomonadati</taxon>
        <taxon>Pseudomonadota</taxon>
        <taxon>Alphaproteobacteria</taxon>
        <taxon>Sphingomonadales</taxon>
        <taxon>Sphingomonadaceae</taxon>
        <taxon>Novosphingobium</taxon>
    </lineage>
</organism>
<evidence type="ECO:0000313" key="1">
    <source>
        <dbReference type="EMBL" id="EQB19794.1"/>
    </source>
</evidence>